<organism evidence="1">
    <name type="scientific">marine sediment metagenome</name>
    <dbReference type="NCBI Taxonomy" id="412755"/>
    <lineage>
        <taxon>unclassified sequences</taxon>
        <taxon>metagenomes</taxon>
        <taxon>ecological metagenomes</taxon>
    </lineage>
</organism>
<dbReference type="AlphaFoldDB" id="X0ZEK4"/>
<proteinExistence type="predicted"/>
<accession>X0ZEK4</accession>
<feature type="non-terminal residue" evidence="1">
    <location>
        <position position="1"/>
    </location>
</feature>
<name>X0ZEK4_9ZZZZ</name>
<sequence length="47" mass="5722">IWVHYWQDTEAFCYLMECRSDGFARTYRRGRKEASLDFIQEAMTRAI</sequence>
<protein>
    <submittedName>
        <fullName evidence="1">Uncharacterized protein</fullName>
    </submittedName>
</protein>
<gene>
    <name evidence="1" type="ORF">S01H1_82001</name>
</gene>
<comment type="caution">
    <text evidence="1">The sequence shown here is derived from an EMBL/GenBank/DDBJ whole genome shotgun (WGS) entry which is preliminary data.</text>
</comment>
<dbReference type="EMBL" id="BARS01055551">
    <property type="protein sequence ID" value="GAG46776.1"/>
    <property type="molecule type" value="Genomic_DNA"/>
</dbReference>
<reference evidence="1" key="1">
    <citation type="journal article" date="2014" name="Front. Microbiol.">
        <title>High frequency of phylogenetically diverse reductive dehalogenase-homologous genes in deep subseafloor sedimentary metagenomes.</title>
        <authorList>
            <person name="Kawai M."/>
            <person name="Futagami T."/>
            <person name="Toyoda A."/>
            <person name="Takaki Y."/>
            <person name="Nishi S."/>
            <person name="Hori S."/>
            <person name="Arai W."/>
            <person name="Tsubouchi T."/>
            <person name="Morono Y."/>
            <person name="Uchiyama I."/>
            <person name="Ito T."/>
            <person name="Fujiyama A."/>
            <person name="Inagaki F."/>
            <person name="Takami H."/>
        </authorList>
    </citation>
    <scope>NUCLEOTIDE SEQUENCE</scope>
    <source>
        <strain evidence="1">Expedition CK06-06</strain>
    </source>
</reference>
<evidence type="ECO:0000313" key="1">
    <source>
        <dbReference type="EMBL" id="GAG46776.1"/>
    </source>
</evidence>